<dbReference type="SUPFAM" id="SSF52540">
    <property type="entry name" value="P-loop containing nucleoside triphosphate hydrolases"/>
    <property type="match status" value="1"/>
</dbReference>
<keyword evidence="7" id="KW-0547">Nucleotide-binding</keyword>
<evidence type="ECO:0000256" key="8">
    <source>
        <dbReference type="ARBA" id="ARBA00022840"/>
    </source>
</evidence>
<dbReference type="GO" id="GO:0005886">
    <property type="term" value="C:plasma membrane"/>
    <property type="evidence" value="ECO:0007669"/>
    <property type="project" value="UniProtKB-SubCell"/>
</dbReference>
<evidence type="ECO:0000256" key="10">
    <source>
        <dbReference type="ARBA" id="ARBA00022989"/>
    </source>
</evidence>
<evidence type="ECO:0000313" key="18">
    <source>
        <dbReference type="Proteomes" id="UP000298782"/>
    </source>
</evidence>
<keyword evidence="6 14" id="KW-0812">Transmembrane</keyword>
<dbReference type="SMART" id="SM00382">
    <property type="entry name" value="AAA"/>
    <property type="match status" value="1"/>
</dbReference>
<evidence type="ECO:0000256" key="9">
    <source>
        <dbReference type="ARBA" id="ARBA00022967"/>
    </source>
</evidence>
<accession>A0A4D6YBZ9</accession>
<evidence type="ECO:0000256" key="13">
    <source>
        <dbReference type="ARBA" id="ARBA00074518"/>
    </source>
</evidence>
<evidence type="ECO:0000256" key="14">
    <source>
        <dbReference type="SAM" id="Phobius"/>
    </source>
</evidence>
<dbReference type="GO" id="GO:0016887">
    <property type="term" value="F:ATP hydrolysis activity"/>
    <property type="evidence" value="ECO:0007669"/>
    <property type="project" value="InterPro"/>
</dbReference>
<protein>
    <recommendedName>
        <fullName evidence="13">Multidrug resistance-like ATP-binding protein MdlA</fullName>
        <ecNumber evidence="3">7.6.2.2</ecNumber>
    </recommendedName>
</protein>
<dbReference type="InterPro" id="IPR027417">
    <property type="entry name" value="P-loop_NTPase"/>
</dbReference>
<feature type="transmembrane region" description="Helical" evidence="14">
    <location>
        <begin position="248"/>
        <end position="269"/>
    </location>
</feature>
<dbReference type="InterPro" id="IPR011527">
    <property type="entry name" value="ABC1_TM_dom"/>
</dbReference>
<organism evidence="17 18">
    <name type="scientific">Buchnera aphidicola</name>
    <name type="common">Thelaxes californica</name>
    <dbReference type="NCBI Taxonomy" id="1315998"/>
    <lineage>
        <taxon>Bacteria</taxon>
        <taxon>Pseudomonadati</taxon>
        <taxon>Pseudomonadota</taxon>
        <taxon>Gammaproteobacteria</taxon>
        <taxon>Enterobacterales</taxon>
        <taxon>Erwiniaceae</taxon>
        <taxon>Buchnera</taxon>
    </lineage>
</organism>
<dbReference type="InterPro" id="IPR017871">
    <property type="entry name" value="ABC_transporter-like_CS"/>
</dbReference>
<feature type="transmembrane region" description="Helical" evidence="14">
    <location>
        <begin position="128"/>
        <end position="153"/>
    </location>
</feature>
<keyword evidence="4" id="KW-0813">Transport</keyword>
<dbReference type="InterPro" id="IPR003439">
    <property type="entry name" value="ABC_transporter-like_ATP-bd"/>
</dbReference>
<feature type="transmembrane region" description="Helical" evidence="14">
    <location>
        <begin position="58"/>
        <end position="78"/>
    </location>
</feature>
<evidence type="ECO:0000256" key="4">
    <source>
        <dbReference type="ARBA" id="ARBA00022448"/>
    </source>
</evidence>
<dbReference type="PANTHER" id="PTHR43394">
    <property type="entry name" value="ATP-DEPENDENT PERMEASE MDL1, MITOCHONDRIAL"/>
    <property type="match status" value="1"/>
</dbReference>
<evidence type="ECO:0000256" key="1">
    <source>
        <dbReference type="ARBA" id="ARBA00004651"/>
    </source>
</evidence>
<dbReference type="PANTHER" id="PTHR43394:SF1">
    <property type="entry name" value="ATP-BINDING CASSETTE SUB-FAMILY B MEMBER 10, MITOCHONDRIAL"/>
    <property type="match status" value="1"/>
</dbReference>
<dbReference type="AlphaFoldDB" id="A0A4D6YBZ9"/>
<proteinExistence type="inferred from homology"/>
<evidence type="ECO:0000256" key="12">
    <source>
        <dbReference type="ARBA" id="ARBA00034018"/>
    </source>
</evidence>
<evidence type="ECO:0000256" key="2">
    <source>
        <dbReference type="ARBA" id="ARBA00006526"/>
    </source>
</evidence>
<dbReference type="PROSITE" id="PS00211">
    <property type="entry name" value="ABC_TRANSPORTER_1"/>
    <property type="match status" value="1"/>
</dbReference>
<dbReference type="EC" id="7.6.2.2" evidence="3"/>
<dbReference type="OrthoDB" id="9806127at2"/>
<dbReference type="InterPro" id="IPR003593">
    <property type="entry name" value="AAA+_ATPase"/>
</dbReference>
<dbReference type="EMBL" id="CP034852">
    <property type="protein sequence ID" value="QCI26889.1"/>
    <property type="molecule type" value="Genomic_DNA"/>
</dbReference>
<evidence type="ECO:0000256" key="7">
    <source>
        <dbReference type="ARBA" id="ARBA00022741"/>
    </source>
</evidence>
<evidence type="ECO:0000256" key="5">
    <source>
        <dbReference type="ARBA" id="ARBA00022475"/>
    </source>
</evidence>
<keyword evidence="5" id="KW-1003">Cell membrane</keyword>
<dbReference type="Gene3D" id="1.20.1560.10">
    <property type="entry name" value="ABC transporter type 1, transmembrane domain"/>
    <property type="match status" value="1"/>
</dbReference>
<comment type="similarity">
    <text evidence="2">Belongs to the ABC transporter superfamily. Drug exporter-2 (TC 3.A.1.117) family.</text>
</comment>
<dbReference type="RefSeq" id="WP_158353678.1">
    <property type="nucleotide sequence ID" value="NZ_CP034852.1"/>
</dbReference>
<sequence length="587" mass="67659">MKLFIKLGWYFKKEWKRYLSATFLLIMIALLQLIPPKIVGKLVDIIIKKDIYSNNKAIFYIFILILIATSIYIFRCIWRILLFGAAYKLSIYLRIKFYESLSHQKSEFYLKNRTGDLMVKATNDIDKVAFAAGEGVLTLVDSFFMGTSVFFIMCQQINYLLTLITLIPMPIMAIIINNYGKKLHFEFQQSQIAFSKLNNQVQESLTNIRMIRAFNLEKKKFLEFKKLAKHSGEKNLAAANIDAKFDPIIHITIACSNLIAVIIGGWFISINMISVGQLTTFIMYLGLMVWPMLALAWMFNIVERGSAAWDRINKIIFYQKKKKKQHFCFSKINPILPFKTINIYIKSFKYPEQNYECLKNIQFNIYKGNVIGICGPTGSGKTSIIQLIQRNFEKYIGKITYNTLSINTIPISTWRSHLSIVNQSTFLFSDTIYNNIALGKKITSMKEVEKVSKIAHIHNDIIQLPHGYFTQVGEKGTMLSGGQKQRIAIARALILNTRILILDNALSAVDGITENIILNNINIWKTQENTVIIISHRLSTIKNADKIIVIKNGTILQKGTHKKLITEKNWYQTTYLYQQMKLKFNQE</sequence>
<keyword evidence="9" id="KW-1278">Translocase</keyword>
<feature type="domain" description="ABC transmembrane type-1" evidence="16">
    <location>
        <begin position="21"/>
        <end position="304"/>
    </location>
</feature>
<feature type="transmembrane region" description="Helical" evidence="14">
    <location>
        <begin position="21"/>
        <end position="38"/>
    </location>
</feature>
<evidence type="ECO:0000313" key="17">
    <source>
        <dbReference type="EMBL" id="QCI26889.1"/>
    </source>
</evidence>
<dbReference type="InterPro" id="IPR036640">
    <property type="entry name" value="ABC1_TM_sf"/>
</dbReference>
<comment type="catalytic activity">
    <reaction evidence="12">
        <text>ATP + H2O + xenobioticSide 1 = ADP + phosphate + xenobioticSide 2.</text>
        <dbReference type="EC" id="7.6.2.2"/>
    </reaction>
</comment>
<evidence type="ECO:0000259" key="15">
    <source>
        <dbReference type="PROSITE" id="PS50893"/>
    </source>
</evidence>
<keyword evidence="8 17" id="KW-0067">ATP-binding</keyword>
<dbReference type="InterPro" id="IPR039421">
    <property type="entry name" value="Type_1_exporter"/>
</dbReference>
<dbReference type="PROSITE" id="PS50929">
    <property type="entry name" value="ABC_TM1F"/>
    <property type="match status" value="1"/>
</dbReference>
<dbReference type="Gene3D" id="3.40.50.300">
    <property type="entry name" value="P-loop containing nucleotide triphosphate hydrolases"/>
    <property type="match status" value="1"/>
</dbReference>
<dbReference type="FunFam" id="3.40.50.300:FF:000221">
    <property type="entry name" value="Multidrug ABC transporter ATP-binding protein"/>
    <property type="match status" value="1"/>
</dbReference>
<dbReference type="FunFam" id="1.20.1560.10:FF:000011">
    <property type="entry name" value="Multidrug ABC transporter ATP-binding protein"/>
    <property type="match status" value="1"/>
</dbReference>
<evidence type="ECO:0000259" key="16">
    <source>
        <dbReference type="PROSITE" id="PS50929"/>
    </source>
</evidence>
<dbReference type="Proteomes" id="UP000298782">
    <property type="component" value="Chromosome"/>
</dbReference>
<evidence type="ECO:0000256" key="3">
    <source>
        <dbReference type="ARBA" id="ARBA00012191"/>
    </source>
</evidence>
<dbReference type="GO" id="GO:0008559">
    <property type="term" value="F:ABC-type xenobiotic transporter activity"/>
    <property type="evidence" value="ECO:0007669"/>
    <property type="project" value="UniProtKB-EC"/>
</dbReference>
<feature type="domain" description="ABC transporter" evidence="15">
    <location>
        <begin position="338"/>
        <end position="577"/>
    </location>
</feature>
<dbReference type="SUPFAM" id="SSF90123">
    <property type="entry name" value="ABC transporter transmembrane region"/>
    <property type="match status" value="1"/>
</dbReference>
<evidence type="ECO:0000256" key="6">
    <source>
        <dbReference type="ARBA" id="ARBA00022692"/>
    </source>
</evidence>
<dbReference type="CDD" id="cd18541">
    <property type="entry name" value="ABC_6TM_TmrB_like"/>
    <property type="match status" value="1"/>
</dbReference>
<gene>
    <name evidence="17" type="ORF">D9V80_01865</name>
</gene>
<dbReference type="GO" id="GO:0015421">
    <property type="term" value="F:ABC-type oligopeptide transporter activity"/>
    <property type="evidence" value="ECO:0007669"/>
    <property type="project" value="TreeGrafter"/>
</dbReference>
<keyword evidence="18" id="KW-1185">Reference proteome</keyword>
<dbReference type="PROSITE" id="PS50893">
    <property type="entry name" value="ABC_TRANSPORTER_2"/>
    <property type="match status" value="1"/>
</dbReference>
<dbReference type="Pfam" id="PF00664">
    <property type="entry name" value="ABC_membrane"/>
    <property type="match status" value="1"/>
</dbReference>
<name>A0A4D6YBZ9_9GAMM</name>
<dbReference type="Pfam" id="PF00005">
    <property type="entry name" value="ABC_tran"/>
    <property type="match status" value="1"/>
</dbReference>
<keyword evidence="11 14" id="KW-0472">Membrane</keyword>
<reference evidence="17 18" key="1">
    <citation type="submission" date="2018-12" db="EMBL/GenBank/DDBJ databases">
        <authorList>
            <person name="Chong R.A."/>
        </authorList>
    </citation>
    <scope>NUCLEOTIDE SEQUENCE [LARGE SCALE GENOMIC DNA]</scope>
    <source>
        <strain evidence="17 18">Tca</strain>
    </source>
</reference>
<keyword evidence="10 14" id="KW-1133">Transmembrane helix</keyword>
<reference evidence="17 18" key="2">
    <citation type="submission" date="2019-05" db="EMBL/GenBank/DDBJ databases">
        <title>Genome evolution of the obligate endosymbiont Buchnera aphidicola.</title>
        <authorList>
            <person name="Moran N.A."/>
        </authorList>
    </citation>
    <scope>NUCLEOTIDE SEQUENCE [LARGE SCALE GENOMIC DNA]</scope>
    <source>
        <strain evidence="17 18">Tca</strain>
    </source>
</reference>
<comment type="subcellular location">
    <subcellularLocation>
        <location evidence="1">Cell membrane</location>
        <topology evidence="1">Multi-pass membrane protein</topology>
    </subcellularLocation>
</comment>
<evidence type="ECO:0000256" key="11">
    <source>
        <dbReference type="ARBA" id="ARBA00023136"/>
    </source>
</evidence>
<feature type="transmembrane region" description="Helical" evidence="14">
    <location>
        <begin position="159"/>
        <end position="180"/>
    </location>
</feature>
<dbReference type="GO" id="GO:0005524">
    <property type="term" value="F:ATP binding"/>
    <property type="evidence" value="ECO:0007669"/>
    <property type="project" value="UniProtKB-KW"/>
</dbReference>
<feature type="transmembrane region" description="Helical" evidence="14">
    <location>
        <begin position="281"/>
        <end position="302"/>
    </location>
</feature>